<evidence type="ECO:0000256" key="1">
    <source>
        <dbReference type="SAM" id="MobiDB-lite"/>
    </source>
</evidence>
<feature type="region of interest" description="Disordered" evidence="1">
    <location>
        <begin position="76"/>
        <end position="182"/>
    </location>
</feature>
<evidence type="ECO:0000313" key="4">
    <source>
        <dbReference type="Proteomes" id="UP000198379"/>
    </source>
</evidence>
<keyword evidence="2" id="KW-0812">Transmembrane</keyword>
<gene>
    <name evidence="3" type="ORF">SAMN06265376_107122</name>
</gene>
<accession>A0A239C6P8</accession>
<dbReference type="EMBL" id="FZNY01000007">
    <property type="protein sequence ID" value="SNS15053.1"/>
    <property type="molecule type" value="Genomic_DNA"/>
</dbReference>
<feature type="compositionally biased region" description="Low complexity" evidence="1">
    <location>
        <begin position="88"/>
        <end position="164"/>
    </location>
</feature>
<dbReference type="SUPFAM" id="SSF56925">
    <property type="entry name" value="OMPA-like"/>
    <property type="match status" value="1"/>
</dbReference>
<feature type="transmembrane region" description="Helical" evidence="2">
    <location>
        <begin position="45"/>
        <end position="65"/>
    </location>
</feature>
<evidence type="ECO:0008006" key="5">
    <source>
        <dbReference type="Google" id="ProtNLM"/>
    </source>
</evidence>
<keyword evidence="4" id="KW-1185">Reference proteome</keyword>
<evidence type="ECO:0000313" key="3">
    <source>
        <dbReference type="EMBL" id="SNS15053.1"/>
    </source>
</evidence>
<feature type="compositionally biased region" description="Basic and acidic residues" evidence="1">
    <location>
        <begin position="287"/>
        <end position="300"/>
    </location>
</feature>
<keyword evidence="2" id="KW-0472">Membrane</keyword>
<dbReference type="OrthoDB" id="1113942at2"/>
<organism evidence="3 4">
    <name type="scientific">Dokdonia pacifica</name>
    <dbReference type="NCBI Taxonomy" id="1627892"/>
    <lineage>
        <taxon>Bacteria</taxon>
        <taxon>Pseudomonadati</taxon>
        <taxon>Bacteroidota</taxon>
        <taxon>Flavobacteriia</taxon>
        <taxon>Flavobacteriales</taxon>
        <taxon>Flavobacteriaceae</taxon>
        <taxon>Dokdonia</taxon>
    </lineage>
</organism>
<dbReference type="Proteomes" id="UP000198379">
    <property type="component" value="Unassembled WGS sequence"/>
</dbReference>
<dbReference type="AlphaFoldDB" id="A0A239C6P8"/>
<reference evidence="3 4" key="1">
    <citation type="submission" date="2017-06" db="EMBL/GenBank/DDBJ databases">
        <authorList>
            <person name="Kim H.J."/>
            <person name="Triplett B.A."/>
        </authorList>
    </citation>
    <scope>NUCLEOTIDE SEQUENCE [LARGE SCALE GENOMIC DNA]</scope>
    <source>
        <strain evidence="3 4">DSM 25597</strain>
    </source>
</reference>
<feature type="compositionally biased region" description="Polar residues" evidence="1">
    <location>
        <begin position="165"/>
        <end position="182"/>
    </location>
</feature>
<keyword evidence="2" id="KW-1133">Transmembrane helix</keyword>
<feature type="region of interest" description="Disordered" evidence="1">
    <location>
        <begin position="269"/>
        <end position="300"/>
    </location>
</feature>
<sequence length="534" mass="59425">MGNRKDIGKLFNEQFKDFEQAPSADLWDTIASELDQKSDRKIAPFWLYFGGVLIVGMLTGILYWAPWDTLTSPKTNDQPIVNATQAPIPDATTPTSSSSSIENTTTNAEHTSNTSSSNISSKTTSDQNITENTTVQTDTNNTSLTTNTAGVSTPPQNTNSNNTQIVSTDKNTSRTNNATSNQTGRYTTAQNDEKTTSIIEVLRTMKSASQEAREKKELEAKTAYQAKIKEELALAIAAQKEDNKIAAQKWLDSLQAIEKAEKIKKAALATTTKEEEKPIKKKVPKLPKTEEEREKDRKESVNYKFAVSPYTSILSYGSLTKGSSIDNRLVDNPRDAIGTIGYGIRADYRLSERSSIRFGIGLAPLQYRTDDFQVLITNNNVNIFQLSGIDPQNLGQTGGIEPSPEALAFFNSNNVVSIEQNISYVEVPIDYQYRFLNKRVSMSFNSGLSLFVLTNNRVFATANSGESIFIGRETSLKDLSLALNLGLGTQYNFSKNWRFDVEPAFKYQLNPYTENIGNFKPYYFGLQFGISYKF</sequence>
<feature type="compositionally biased region" description="Polar residues" evidence="1">
    <location>
        <begin position="76"/>
        <end position="85"/>
    </location>
</feature>
<protein>
    <recommendedName>
        <fullName evidence="5">Outer membrane protein beta-barrel domain-containing protein</fullName>
    </recommendedName>
</protein>
<evidence type="ECO:0000256" key="2">
    <source>
        <dbReference type="SAM" id="Phobius"/>
    </source>
</evidence>
<proteinExistence type="predicted"/>
<dbReference type="RefSeq" id="WP_089373123.1">
    <property type="nucleotide sequence ID" value="NZ_BMEP01000004.1"/>
</dbReference>
<dbReference type="InterPro" id="IPR011250">
    <property type="entry name" value="OMP/PagP_B-barrel"/>
</dbReference>
<name>A0A239C6P8_9FLAO</name>